<feature type="chain" id="PRO_5029470321" description="Outer membrane protein beta-barrel domain-containing protein" evidence="1">
    <location>
        <begin position="20"/>
        <end position="267"/>
    </location>
</feature>
<dbReference type="AlphaFoldDB" id="A0A7K1U907"/>
<organism evidence="2 3">
    <name type="scientific">Chitinophaga tropicalis</name>
    <dbReference type="NCBI Taxonomy" id="2683588"/>
    <lineage>
        <taxon>Bacteria</taxon>
        <taxon>Pseudomonadati</taxon>
        <taxon>Bacteroidota</taxon>
        <taxon>Chitinophagia</taxon>
        <taxon>Chitinophagales</taxon>
        <taxon>Chitinophagaceae</taxon>
        <taxon>Chitinophaga</taxon>
    </lineage>
</organism>
<keyword evidence="3" id="KW-1185">Reference proteome</keyword>
<feature type="signal peptide" evidence="1">
    <location>
        <begin position="1"/>
        <end position="19"/>
    </location>
</feature>
<keyword evidence="1" id="KW-0732">Signal</keyword>
<sequence length="267" mass="29107">MKKLLITIVCSMCTVVICAQLAWLSTGKQPLPGAYSRNFHQLFSILQQQAGLAYIPAVTAGVASEQRFMLKALSTHTAALAIPAMNGGFGLTLQQAGYREYRQQSVGAGYGRKLGNRFSLGMQIDYLSVKIPGYTTAGTITFESGCLLHITSQLHAGIHLFNPVGRKLENEVLPVIYTAGLGYEVSPEFLLSIVLKQHSNVPPSTAVMCEYRPVKQLLLRSGISSDPQFTNMAAGVLLRRLYLSVTGSHHPQLGITPEITITWQVKE</sequence>
<dbReference type="Proteomes" id="UP000461730">
    <property type="component" value="Unassembled WGS sequence"/>
</dbReference>
<protein>
    <recommendedName>
        <fullName evidence="4">Outer membrane protein beta-barrel domain-containing protein</fullName>
    </recommendedName>
</protein>
<evidence type="ECO:0000313" key="3">
    <source>
        <dbReference type="Proteomes" id="UP000461730"/>
    </source>
</evidence>
<dbReference type="RefSeq" id="WP_157308215.1">
    <property type="nucleotide sequence ID" value="NZ_WRXN01000010.1"/>
</dbReference>
<evidence type="ECO:0008006" key="4">
    <source>
        <dbReference type="Google" id="ProtNLM"/>
    </source>
</evidence>
<evidence type="ECO:0000256" key="1">
    <source>
        <dbReference type="SAM" id="SignalP"/>
    </source>
</evidence>
<dbReference type="EMBL" id="WRXN01000010">
    <property type="protein sequence ID" value="MVT10778.1"/>
    <property type="molecule type" value="Genomic_DNA"/>
</dbReference>
<evidence type="ECO:0000313" key="2">
    <source>
        <dbReference type="EMBL" id="MVT10778.1"/>
    </source>
</evidence>
<gene>
    <name evidence="2" type="ORF">GO493_21075</name>
</gene>
<name>A0A7K1U907_9BACT</name>
<reference evidence="2 3" key="1">
    <citation type="submission" date="2019-12" db="EMBL/GenBank/DDBJ databases">
        <title>Chitinophaga sp. strain ysch24 (GDMCC 1.1355), whole genome shotgun sequence.</title>
        <authorList>
            <person name="Zhang X."/>
        </authorList>
    </citation>
    <scope>NUCLEOTIDE SEQUENCE [LARGE SCALE GENOMIC DNA]</scope>
    <source>
        <strain evidence="3">ysch24</strain>
    </source>
</reference>
<accession>A0A7K1U907</accession>
<comment type="caution">
    <text evidence="2">The sequence shown here is derived from an EMBL/GenBank/DDBJ whole genome shotgun (WGS) entry which is preliminary data.</text>
</comment>
<proteinExistence type="predicted"/>